<dbReference type="PANTHER" id="PTHR33744:SF7">
    <property type="entry name" value="PUCR FAMILY TRANSCRIPTIONAL REGULATOR"/>
    <property type="match status" value="1"/>
</dbReference>
<comment type="similarity">
    <text evidence="1">Belongs to the CdaR family.</text>
</comment>
<dbReference type="Pfam" id="PF13556">
    <property type="entry name" value="HTH_30"/>
    <property type="match status" value="1"/>
</dbReference>
<sequence>MSVDTGSLPKTVHVSKEALEVLRRHTGQLTTEVGQHLESKLPWYNQLSTEERASLRLIAQRGIAGLANWLQDPAARSLPLVNELLGPAPTDLMRTISLQRALQLIRTIVDAVEARLPGLMPEPDQPPMLEAVLRYSREVAFAIADVYARAAESRGAWDSRLEALLVDAVLRAEPAEQIASRAAAVGWKSGAGVVVVVGPAPEPADAVFLSHLRRQCVRFAGDAVVGVQGDRLILLLGGVTSLEQGLSRVLSHFGEGPVVYAQHEGPIAKAARCAQSAFAGCSAAPAWSRTPRPAAAEELLPERALAGDPHAKEALTTGICAPLQAAGHGLLETVDAYVTGGHSLEATARELFVHTNTVRYRLKRITEVTGWDPMEPRDAYVLHTALALGRL</sequence>
<feature type="domain" description="CdaR GGDEF-like" evidence="3">
    <location>
        <begin position="174"/>
        <end position="259"/>
    </location>
</feature>
<evidence type="ECO:0000313" key="4">
    <source>
        <dbReference type="EMBL" id="RJN31094.1"/>
    </source>
</evidence>
<dbReference type="Pfam" id="PF17853">
    <property type="entry name" value="GGDEF_2"/>
    <property type="match status" value="1"/>
</dbReference>
<reference evidence="4 5" key="1">
    <citation type="submission" date="2018-09" db="EMBL/GenBank/DDBJ databases">
        <title>Nesterenkonia natronophila sp. nov., an alkaliphilic actinobacteriume isolated from a soda lake, and emended description of the genus Nesterenkonia.</title>
        <authorList>
            <person name="Menes R.J."/>
            <person name="Iriarte A."/>
        </authorList>
    </citation>
    <scope>NUCLEOTIDE SEQUENCE [LARGE SCALE GENOMIC DNA]</scope>
    <source>
        <strain evidence="4 5">M8</strain>
    </source>
</reference>
<name>A0A3A4F888_9MICC</name>
<dbReference type="AlphaFoldDB" id="A0A3A4F888"/>
<dbReference type="Proteomes" id="UP000266615">
    <property type="component" value="Unassembled WGS sequence"/>
</dbReference>
<dbReference type="RefSeq" id="WP_119903160.1">
    <property type="nucleotide sequence ID" value="NZ_QYZP01000003.1"/>
</dbReference>
<dbReference type="InterPro" id="IPR025736">
    <property type="entry name" value="PucR_C-HTH_dom"/>
</dbReference>
<evidence type="ECO:0000259" key="2">
    <source>
        <dbReference type="Pfam" id="PF13556"/>
    </source>
</evidence>
<dbReference type="InterPro" id="IPR042070">
    <property type="entry name" value="PucR_C-HTH_sf"/>
</dbReference>
<evidence type="ECO:0000313" key="5">
    <source>
        <dbReference type="Proteomes" id="UP000266615"/>
    </source>
</evidence>
<dbReference type="InterPro" id="IPR041522">
    <property type="entry name" value="CdaR_GGDEF"/>
</dbReference>
<feature type="domain" description="PucR C-terminal helix-turn-helix" evidence="2">
    <location>
        <begin position="330"/>
        <end position="387"/>
    </location>
</feature>
<dbReference type="InterPro" id="IPR051448">
    <property type="entry name" value="CdaR-like_regulators"/>
</dbReference>
<dbReference type="Gene3D" id="1.10.10.2840">
    <property type="entry name" value="PucR C-terminal helix-turn-helix domain"/>
    <property type="match status" value="1"/>
</dbReference>
<evidence type="ECO:0000256" key="1">
    <source>
        <dbReference type="ARBA" id="ARBA00006754"/>
    </source>
</evidence>
<accession>A0A3A4F888</accession>
<evidence type="ECO:0000259" key="3">
    <source>
        <dbReference type="Pfam" id="PF17853"/>
    </source>
</evidence>
<gene>
    <name evidence="4" type="ORF">D3250_09500</name>
</gene>
<dbReference type="PANTHER" id="PTHR33744">
    <property type="entry name" value="CARBOHYDRATE DIACID REGULATOR"/>
    <property type="match status" value="1"/>
</dbReference>
<protein>
    <submittedName>
        <fullName evidence="4">PucR family transcriptional regulator</fullName>
    </submittedName>
</protein>
<comment type="caution">
    <text evidence="4">The sequence shown here is derived from an EMBL/GenBank/DDBJ whole genome shotgun (WGS) entry which is preliminary data.</text>
</comment>
<dbReference type="EMBL" id="QYZP01000003">
    <property type="protein sequence ID" value="RJN31094.1"/>
    <property type="molecule type" value="Genomic_DNA"/>
</dbReference>
<organism evidence="4 5">
    <name type="scientific">Nesterenkonia natronophila</name>
    <dbReference type="NCBI Taxonomy" id="2174932"/>
    <lineage>
        <taxon>Bacteria</taxon>
        <taxon>Bacillati</taxon>
        <taxon>Actinomycetota</taxon>
        <taxon>Actinomycetes</taxon>
        <taxon>Micrococcales</taxon>
        <taxon>Micrococcaceae</taxon>
        <taxon>Nesterenkonia</taxon>
    </lineage>
</organism>
<dbReference type="OrthoDB" id="3246591at2"/>
<proteinExistence type="inferred from homology"/>
<keyword evidence="5" id="KW-1185">Reference proteome</keyword>